<gene>
    <name evidence="2" type="ORF">F0562_027385</name>
</gene>
<dbReference type="AlphaFoldDB" id="A0A5J5B451"/>
<dbReference type="OrthoDB" id="1751052at2759"/>
<feature type="region of interest" description="Disordered" evidence="1">
    <location>
        <begin position="37"/>
        <end position="79"/>
    </location>
</feature>
<keyword evidence="3" id="KW-1185">Reference proteome</keyword>
<protein>
    <submittedName>
        <fullName evidence="2">Uncharacterized protein</fullName>
    </submittedName>
</protein>
<proteinExistence type="predicted"/>
<dbReference type="Proteomes" id="UP000325577">
    <property type="component" value="Linkage Group LG15"/>
</dbReference>
<feature type="compositionally biased region" description="Gly residues" evidence="1">
    <location>
        <begin position="53"/>
        <end position="66"/>
    </location>
</feature>
<evidence type="ECO:0000256" key="1">
    <source>
        <dbReference type="SAM" id="MobiDB-lite"/>
    </source>
</evidence>
<dbReference type="EMBL" id="CM018038">
    <property type="protein sequence ID" value="KAA8538035.1"/>
    <property type="molecule type" value="Genomic_DNA"/>
</dbReference>
<sequence length="311" mass="34166">MENQNAIDINTFSQQEDSLEEFDWDFDVDNLLSKRNKPMLPSQEIEVESMPKNGGGQSVQKNGGGQPVQPHDGSDLIHQKHPKAVSGNFFRVEPFFSSICTTIRGDQPAWNATNSIFNNYIQQEPHYGNPFPQPAVQVGAIDGSSTQVKHSHPDWPSPNQFTDDQYEPMPKQGRGTSSLNATGAVPEYNPSQYAFEVNSILNSQTQQGTGGGDIGATVTHQFESSPSNGHRRKGGSVEEWVPLGLNFQEGNTTAAHSLGNECQDPDPYSPPIPTGIVRNGPYDPIYAELGLPVDPHLRMFMAKQQKGKLHL</sequence>
<evidence type="ECO:0000313" key="2">
    <source>
        <dbReference type="EMBL" id="KAA8538035.1"/>
    </source>
</evidence>
<reference evidence="2 3" key="1">
    <citation type="submission" date="2019-09" db="EMBL/GenBank/DDBJ databases">
        <title>A chromosome-level genome assembly of the Chinese tupelo Nyssa sinensis.</title>
        <authorList>
            <person name="Yang X."/>
            <person name="Kang M."/>
            <person name="Yang Y."/>
            <person name="Xiong H."/>
            <person name="Wang M."/>
            <person name="Zhang Z."/>
            <person name="Wang Z."/>
            <person name="Wu H."/>
            <person name="Ma T."/>
            <person name="Liu J."/>
            <person name="Xi Z."/>
        </authorList>
    </citation>
    <scope>NUCLEOTIDE SEQUENCE [LARGE SCALE GENOMIC DNA]</scope>
    <source>
        <strain evidence="2">J267</strain>
        <tissue evidence="2">Leaf</tissue>
    </source>
</reference>
<organism evidence="2 3">
    <name type="scientific">Nyssa sinensis</name>
    <dbReference type="NCBI Taxonomy" id="561372"/>
    <lineage>
        <taxon>Eukaryota</taxon>
        <taxon>Viridiplantae</taxon>
        <taxon>Streptophyta</taxon>
        <taxon>Embryophyta</taxon>
        <taxon>Tracheophyta</taxon>
        <taxon>Spermatophyta</taxon>
        <taxon>Magnoliopsida</taxon>
        <taxon>eudicotyledons</taxon>
        <taxon>Gunneridae</taxon>
        <taxon>Pentapetalae</taxon>
        <taxon>asterids</taxon>
        <taxon>Cornales</taxon>
        <taxon>Nyssaceae</taxon>
        <taxon>Nyssa</taxon>
    </lineage>
</organism>
<name>A0A5J5B451_9ASTE</name>
<accession>A0A5J5B451</accession>
<evidence type="ECO:0000313" key="3">
    <source>
        <dbReference type="Proteomes" id="UP000325577"/>
    </source>
</evidence>